<evidence type="ECO:0000256" key="1">
    <source>
        <dbReference type="SAM" id="Phobius"/>
    </source>
</evidence>
<evidence type="ECO:0000313" key="2">
    <source>
        <dbReference type="EMBL" id="PXY02881.1"/>
    </source>
</evidence>
<dbReference type="PANTHER" id="PTHR30092:SF0">
    <property type="entry name" value="INNER MEMBRANE PROTEIN CRED"/>
    <property type="match status" value="1"/>
</dbReference>
<organism evidence="2 3">
    <name type="scientific">Marinifilum breve</name>
    <dbReference type="NCBI Taxonomy" id="2184082"/>
    <lineage>
        <taxon>Bacteria</taxon>
        <taxon>Pseudomonadati</taxon>
        <taxon>Bacteroidota</taxon>
        <taxon>Bacteroidia</taxon>
        <taxon>Marinilabiliales</taxon>
        <taxon>Marinifilaceae</taxon>
    </lineage>
</organism>
<name>A0A2V4A2I5_9BACT</name>
<feature type="transmembrane region" description="Helical" evidence="1">
    <location>
        <begin position="337"/>
        <end position="356"/>
    </location>
</feature>
<dbReference type="InterPro" id="IPR010364">
    <property type="entry name" value="Uncharacterised_IM_CreD"/>
</dbReference>
<dbReference type="PANTHER" id="PTHR30092">
    <property type="entry name" value="INNER MEMBRANE PROTEIN CRED"/>
    <property type="match status" value="1"/>
</dbReference>
<feature type="transmembrane region" description="Helical" evidence="1">
    <location>
        <begin position="362"/>
        <end position="381"/>
    </location>
</feature>
<keyword evidence="1" id="KW-0472">Membrane</keyword>
<protein>
    <submittedName>
        <fullName evidence="2">Cell envelope integrity protein CreD</fullName>
    </submittedName>
</protein>
<dbReference type="GO" id="GO:0005886">
    <property type="term" value="C:plasma membrane"/>
    <property type="evidence" value="ECO:0007669"/>
    <property type="project" value="TreeGrafter"/>
</dbReference>
<dbReference type="OrthoDB" id="9791851at2"/>
<keyword evidence="1" id="KW-0812">Transmembrane</keyword>
<feature type="transmembrane region" description="Helical" evidence="1">
    <location>
        <begin position="414"/>
        <end position="433"/>
    </location>
</feature>
<dbReference type="AlphaFoldDB" id="A0A2V4A2I5"/>
<dbReference type="Pfam" id="PF06123">
    <property type="entry name" value="CreD"/>
    <property type="match status" value="1"/>
</dbReference>
<dbReference type="Proteomes" id="UP000248079">
    <property type="component" value="Unassembled WGS sequence"/>
</dbReference>
<keyword evidence="1" id="KW-1133">Transmembrane helix</keyword>
<proteinExistence type="predicted"/>
<feature type="transmembrane region" description="Helical" evidence="1">
    <location>
        <begin position="311"/>
        <end position="330"/>
    </location>
</feature>
<dbReference type="EMBL" id="QFLI01000001">
    <property type="protein sequence ID" value="PXY02881.1"/>
    <property type="molecule type" value="Genomic_DNA"/>
</dbReference>
<dbReference type="PIRSF" id="PIRSF004548">
    <property type="entry name" value="CreD"/>
    <property type="match status" value="1"/>
</dbReference>
<evidence type="ECO:0000313" key="3">
    <source>
        <dbReference type="Proteomes" id="UP000248079"/>
    </source>
</evidence>
<keyword evidence="3" id="KW-1185">Reference proteome</keyword>
<feature type="transmembrane region" description="Helical" evidence="1">
    <location>
        <begin position="21"/>
        <end position="40"/>
    </location>
</feature>
<accession>A0A2V4A2I5</accession>
<sequence>MNTEQSSFEKFGHWLKQSVGLKLSTITILMLLLLIPASMIKSIIHERESQNRSVLREVSSKWANEQQLNGPILTIPLVYEYLNNENETIQKTKHLHILPDQLNVYGNIEPKTLKRGIYEVVVYSSKLKVSGLFDLNAKIDQSGLKEIQFDKAFMSIGISDLRGIEDQIQFQWGKNKISVQPGSRLPNMIPSGVSLDVPNLAENFTKMVNFSFDLNLQGSQNLSFIPVGGSTQVELQSPWSSPSFNGNFIPKTREVSDKGFTAKWKALLLNRNYPQSWVDRNMADRMQDSSFGVDLIMPLDDYQKATRSAKYAAMTISLIFLVFFLVEILNGKKIHPFQYTLVGLALCLFYVLLISISEHTNFNIAYLISAGVSSLLISLYSTSVFNSLKFTAILSSTILGIYTFLFVTLQLADYALLMGSIGLTVILAITMFFTRNINWYKLHVSAE</sequence>
<dbReference type="RefSeq" id="WP_110359038.1">
    <property type="nucleotide sequence ID" value="NZ_QFLI01000001.1"/>
</dbReference>
<dbReference type="NCBIfam" id="NF008712">
    <property type="entry name" value="PRK11715.1-1"/>
    <property type="match status" value="1"/>
</dbReference>
<feature type="transmembrane region" description="Helical" evidence="1">
    <location>
        <begin position="388"/>
        <end position="408"/>
    </location>
</feature>
<reference evidence="2 3" key="1">
    <citation type="submission" date="2018-05" db="EMBL/GenBank/DDBJ databases">
        <title>Marinifilum breve JC075T sp. nov., a marine bacterium isolated from Yongle Blue Hole in the South China Sea.</title>
        <authorList>
            <person name="Fu T."/>
        </authorList>
    </citation>
    <scope>NUCLEOTIDE SEQUENCE [LARGE SCALE GENOMIC DNA]</scope>
    <source>
        <strain evidence="2 3">JC075</strain>
    </source>
</reference>
<gene>
    <name evidence="2" type="ORF">DF185_01955</name>
</gene>
<comment type="caution">
    <text evidence="2">The sequence shown here is derived from an EMBL/GenBank/DDBJ whole genome shotgun (WGS) entry which is preliminary data.</text>
</comment>